<proteinExistence type="predicted"/>
<evidence type="ECO:0000256" key="1">
    <source>
        <dbReference type="SAM" id="Coils"/>
    </source>
</evidence>
<dbReference type="Gene3D" id="3.60.10.10">
    <property type="entry name" value="Endonuclease/exonuclease/phosphatase"/>
    <property type="match status" value="1"/>
</dbReference>
<dbReference type="InterPro" id="IPR036691">
    <property type="entry name" value="Endo/exonu/phosph_ase_sf"/>
</dbReference>
<dbReference type="Proteomes" id="UP000615446">
    <property type="component" value="Unassembled WGS sequence"/>
</dbReference>
<evidence type="ECO:0000313" key="2">
    <source>
        <dbReference type="EMBL" id="GES96331.1"/>
    </source>
</evidence>
<dbReference type="AlphaFoldDB" id="A0A8H3M2D0"/>
<dbReference type="SUPFAM" id="SSF56219">
    <property type="entry name" value="DNase I-like"/>
    <property type="match status" value="1"/>
</dbReference>
<comment type="caution">
    <text evidence="2">The sequence shown here is derived from an EMBL/GenBank/DDBJ whole genome shotgun (WGS) entry which is preliminary data.</text>
</comment>
<reference evidence="2" key="1">
    <citation type="submission" date="2019-10" db="EMBL/GenBank/DDBJ databases">
        <title>Conservation and host-specific expression of non-tandemly repeated heterogenous ribosome RNA gene in arbuscular mycorrhizal fungi.</title>
        <authorList>
            <person name="Maeda T."/>
            <person name="Kobayashi Y."/>
            <person name="Nakagawa T."/>
            <person name="Ezawa T."/>
            <person name="Yamaguchi K."/>
            <person name="Bino T."/>
            <person name="Nishimoto Y."/>
            <person name="Shigenobu S."/>
            <person name="Kawaguchi M."/>
        </authorList>
    </citation>
    <scope>NUCLEOTIDE SEQUENCE</scope>
    <source>
        <strain evidence="2">HR1</strain>
    </source>
</reference>
<sequence>MSIIKHQLLYDLAERENIDILGISETGISDKNMKLHAINNNKYNIYYHNIGENKNSEIAIIIKKELSKNISKIEKYKGQIIYIDLFFRKKRNLRVIQVYNKVNSAKANINESKEELRNELSFKQIKSDYDLKLMNLEEKWNFYKQELIKAKHKHITKKAIKLQKNIITPIKQSDNYKNL</sequence>
<protein>
    <submittedName>
        <fullName evidence="2">Uncharacterized protein</fullName>
    </submittedName>
</protein>
<evidence type="ECO:0000313" key="3">
    <source>
        <dbReference type="Proteomes" id="UP000615446"/>
    </source>
</evidence>
<gene>
    <name evidence="2" type="ORF">RCL2_002296300</name>
</gene>
<name>A0A8H3M2D0_9GLOM</name>
<accession>A0A8H3M2D0</accession>
<keyword evidence="1" id="KW-0175">Coiled coil</keyword>
<organism evidence="2 3">
    <name type="scientific">Rhizophagus clarus</name>
    <dbReference type="NCBI Taxonomy" id="94130"/>
    <lineage>
        <taxon>Eukaryota</taxon>
        <taxon>Fungi</taxon>
        <taxon>Fungi incertae sedis</taxon>
        <taxon>Mucoromycota</taxon>
        <taxon>Glomeromycotina</taxon>
        <taxon>Glomeromycetes</taxon>
        <taxon>Glomerales</taxon>
        <taxon>Glomeraceae</taxon>
        <taxon>Rhizophagus</taxon>
    </lineage>
</organism>
<dbReference type="OrthoDB" id="2449627at2759"/>
<feature type="coiled-coil region" evidence="1">
    <location>
        <begin position="99"/>
        <end position="153"/>
    </location>
</feature>
<dbReference type="EMBL" id="BLAL01000250">
    <property type="protein sequence ID" value="GES96331.1"/>
    <property type="molecule type" value="Genomic_DNA"/>
</dbReference>